<accession>A0AAF0UL95</accession>
<reference evidence="1" key="1">
    <citation type="submission" date="2023-08" db="EMBL/GenBank/DDBJ databases">
        <title>A de novo genome assembly of Solanum verrucosum Schlechtendal, a Mexican diploid species geographically isolated from the other diploid A-genome species in potato relatives.</title>
        <authorList>
            <person name="Hosaka K."/>
        </authorList>
    </citation>
    <scope>NUCLEOTIDE SEQUENCE</scope>
    <source>
        <tissue evidence="1">Young leaves</tissue>
    </source>
</reference>
<evidence type="ECO:0000313" key="1">
    <source>
        <dbReference type="EMBL" id="WMV47556.1"/>
    </source>
</evidence>
<evidence type="ECO:0000313" key="2">
    <source>
        <dbReference type="Proteomes" id="UP001234989"/>
    </source>
</evidence>
<keyword evidence="2" id="KW-1185">Reference proteome</keyword>
<dbReference type="Proteomes" id="UP001234989">
    <property type="component" value="Chromosome 9"/>
</dbReference>
<organism evidence="1 2">
    <name type="scientific">Solanum verrucosum</name>
    <dbReference type="NCBI Taxonomy" id="315347"/>
    <lineage>
        <taxon>Eukaryota</taxon>
        <taxon>Viridiplantae</taxon>
        <taxon>Streptophyta</taxon>
        <taxon>Embryophyta</taxon>
        <taxon>Tracheophyta</taxon>
        <taxon>Spermatophyta</taxon>
        <taxon>Magnoliopsida</taxon>
        <taxon>eudicotyledons</taxon>
        <taxon>Gunneridae</taxon>
        <taxon>Pentapetalae</taxon>
        <taxon>asterids</taxon>
        <taxon>lamiids</taxon>
        <taxon>Solanales</taxon>
        <taxon>Solanaceae</taxon>
        <taxon>Solanoideae</taxon>
        <taxon>Solaneae</taxon>
        <taxon>Solanum</taxon>
    </lineage>
</organism>
<proteinExistence type="predicted"/>
<protein>
    <submittedName>
        <fullName evidence="1">Uncharacterized protein</fullName>
    </submittedName>
</protein>
<gene>
    <name evidence="1" type="ORF">MTR67_040941</name>
</gene>
<sequence>MLILVTCIYLHHKTMQAKRHQYIECTSMRREN</sequence>
<dbReference type="EMBL" id="CP133620">
    <property type="protein sequence ID" value="WMV47556.1"/>
    <property type="molecule type" value="Genomic_DNA"/>
</dbReference>
<name>A0AAF0UL95_SOLVR</name>
<dbReference type="AlphaFoldDB" id="A0AAF0UL95"/>